<accession>A0A0E0BQ66</accession>
<dbReference type="EnsemblPlants" id="OGLUM12G06650.1">
    <property type="protein sequence ID" value="OGLUM12G06650.1"/>
    <property type="gene ID" value="OGLUM12G06650"/>
</dbReference>
<reference evidence="1" key="1">
    <citation type="submission" date="2015-04" db="UniProtKB">
        <authorList>
            <consortium name="EnsemblPlants"/>
        </authorList>
    </citation>
    <scope>IDENTIFICATION</scope>
</reference>
<keyword evidence="2" id="KW-1185">Reference proteome</keyword>
<protein>
    <submittedName>
        <fullName evidence="1">Uncharacterized protein</fullName>
    </submittedName>
</protein>
<name>A0A0E0BQ66_9ORYZ</name>
<reference evidence="1" key="2">
    <citation type="submission" date="2018-05" db="EMBL/GenBank/DDBJ databases">
        <title>OgluRS3 (Oryza glumaepatula Reference Sequence Version 3).</title>
        <authorList>
            <person name="Zhang J."/>
            <person name="Kudrna D."/>
            <person name="Lee S."/>
            <person name="Talag J."/>
            <person name="Welchert J."/>
            <person name="Wing R.A."/>
        </authorList>
    </citation>
    <scope>NUCLEOTIDE SEQUENCE [LARGE SCALE GENOMIC DNA]</scope>
</reference>
<sequence>MGDEQVGARVRGSRLSVSLPRALGGGAMAGSGGLRGCAPTTRAERSMVARTGLVERGVDAPRRGEERRYSHGRWRQYVRTAKEENCAAQP</sequence>
<dbReference type="HOGENOM" id="CLU_2444427_0_0_1"/>
<organism evidence="1">
    <name type="scientific">Oryza glumipatula</name>
    <dbReference type="NCBI Taxonomy" id="40148"/>
    <lineage>
        <taxon>Eukaryota</taxon>
        <taxon>Viridiplantae</taxon>
        <taxon>Streptophyta</taxon>
        <taxon>Embryophyta</taxon>
        <taxon>Tracheophyta</taxon>
        <taxon>Spermatophyta</taxon>
        <taxon>Magnoliopsida</taxon>
        <taxon>Liliopsida</taxon>
        <taxon>Poales</taxon>
        <taxon>Poaceae</taxon>
        <taxon>BOP clade</taxon>
        <taxon>Oryzoideae</taxon>
        <taxon>Oryzeae</taxon>
        <taxon>Oryzinae</taxon>
        <taxon>Oryza</taxon>
    </lineage>
</organism>
<dbReference type="Proteomes" id="UP000026961">
    <property type="component" value="Chromosome 12"/>
</dbReference>
<evidence type="ECO:0000313" key="1">
    <source>
        <dbReference type="EnsemblPlants" id="OGLUM12G06650.1"/>
    </source>
</evidence>
<proteinExistence type="predicted"/>
<dbReference type="AlphaFoldDB" id="A0A0E0BQ66"/>
<evidence type="ECO:0000313" key="2">
    <source>
        <dbReference type="Proteomes" id="UP000026961"/>
    </source>
</evidence>
<dbReference type="Gramene" id="OGLUM12G06650.1">
    <property type="protein sequence ID" value="OGLUM12G06650.1"/>
    <property type="gene ID" value="OGLUM12G06650"/>
</dbReference>